<dbReference type="GO" id="GO:0004826">
    <property type="term" value="F:phenylalanine-tRNA ligase activity"/>
    <property type="evidence" value="ECO:0007669"/>
    <property type="project" value="UniProtKB-EC"/>
</dbReference>
<sequence>MRISVNWLRELVDLELSPEALAHLLTMAGFEVEDIEDRRTWASGVVLGKIIECEPHPNANKLRVCQVDVGGDSLLNIVCGAPNARSGIYVPVATVGTYLPQIDLKIKPAKLRGVPSSGMICSLAEVGLAKESEGIHIFELDNPQLGSDVRPLLGLEDAILDLTATANRADALSMVGVAREVAALTGGTLHLPEVKPSSIAPGENLEVSIAETIACPAYIATVIEGIEIAPSPNWLQQRLEAAGVRPINNVVDITNYVMLEWGQPLHAFDRDRLTQATGRENLTVGVRFAKADETLTTLDGEERQLQAQTLLITANDRPVALAGVMGGEETEVHDGTANLMLEAALFDPPTTRRSARSQSLRTEASSRFERGVN</sequence>
<dbReference type="PANTHER" id="PTHR10947:SF0">
    <property type="entry name" value="PHENYLALANINE--TRNA LIGASE BETA SUBUNIT"/>
    <property type="match status" value="1"/>
</dbReference>
<dbReference type="InterPro" id="IPR005146">
    <property type="entry name" value="B3/B4_tRNA-bd"/>
</dbReference>
<evidence type="ECO:0000313" key="8">
    <source>
        <dbReference type="Proteomes" id="UP000621799"/>
    </source>
</evidence>
<reference evidence="7" key="1">
    <citation type="submission" date="2020-10" db="EMBL/GenBank/DDBJ databases">
        <authorList>
            <person name="Castelo-Branco R."/>
            <person name="Eusebio N."/>
            <person name="Adriana R."/>
            <person name="Vieira A."/>
            <person name="Brugerolle De Fraissinette N."/>
            <person name="Rezende De Castro R."/>
            <person name="Schneider M.P."/>
            <person name="Vasconcelos V."/>
            <person name="Leao P.N."/>
        </authorList>
    </citation>
    <scope>NUCLEOTIDE SEQUENCE</scope>
    <source>
        <strain evidence="7">LEGE 11467</strain>
    </source>
</reference>
<keyword evidence="3 4" id="KW-0694">RNA-binding</keyword>
<dbReference type="InterPro" id="IPR004532">
    <property type="entry name" value="Phe-tRNA-ligase_IIc_bsu_bact"/>
</dbReference>
<evidence type="ECO:0000256" key="1">
    <source>
        <dbReference type="ARBA" id="ARBA00022555"/>
    </source>
</evidence>
<evidence type="ECO:0000256" key="4">
    <source>
        <dbReference type="PROSITE-ProRule" id="PRU00209"/>
    </source>
</evidence>
<evidence type="ECO:0000313" key="7">
    <source>
        <dbReference type="EMBL" id="MBE9041834.1"/>
    </source>
</evidence>
<dbReference type="GO" id="GO:0009328">
    <property type="term" value="C:phenylalanine-tRNA ligase complex"/>
    <property type="evidence" value="ECO:0007669"/>
    <property type="project" value="TreeGrafter"/>
</dbReference>
<dbReference type="PROSITE" id="PS50886">
    <property type="entry name" value="TRBD"/>
    <property type="match status" value="1"/>
</dbReference>
<organism evidence="7 8">
    <name type="scientific">Zarconia navalis LEGE 11467</name>
    <dbReference type="NCBI Taxonomy" id="1828826"/>
    <lineage>
        <taxon>Bacteria</taxon>
        <taxon>Bacillati</taxon>
        <taxon>Cyanobacteriota</taxon>
        <taxon>Cyanophyceae</taxon>
        <taxon>Oscillatoriophycideae</taxon>
        <taxon>Oscillatoriales</taxon>
        <taxon>Oscillatoriales incertae sedis</taxon>
        <taxon>Zarconia</taxon>
        <taxon>Zarconia navalis</taxon>
    </lineage>
</organism>
<dbReference type="GO" id="GO:0000049">
    <property type="term" value="F:tRNA binding"/>
    <property type="evidence" value="ECO:0007669"/>
    <property type="project" value="UniProtKB-UniRule"/>
</dbReference>
<evidence type="ECO:0000256" key="5">
    <source>
        <dbReference type="SAM" id="MobiDB-lite"/>
    </source>
</evidence>
<dbReference type="SUPFAM" id="SSF50249">
    <property type="entry name" value="Nucleic acid-binding proteins"/>
    <property type="match status" value="1"/>
</dbReference>
<dbReference type="AlphaFoldDB" id="A0A928VY87"/>
<dbReference type="InterPro" id="IPR012340">
    <property type="entry name" value="NA-bd_OB-fold"/>
</dbReference>
<accession>A0A928VY87</accession>
<comment type="caution">
    <text evidence="7">The sequence shown here is derived from an EMBL/GenBank/DDBJ whole genome shotgun (WGS) entry which is preliminary data.</text>
</comment>
<dbReference type="Gene3D" id="3.30.56.10">
    <property type="match status" value="1"/>
</dbReference>
<evidence type="ECO:0000259" key="6">
    <source>
        <dbReference type="PROSITE" id="PS50886"/>
    </source>
</evidence>
<protein>
    <submittedName>
        <fullName evidence="7">Phenylalanine--tRNA ligase subunit beta</fullName>
        <ecNumber evidence="7">6.1.1.20</ecNumber>
    </submittedName>
</protein>
<name>A0A928VY87_9CYAN</name>
<evidence type="ECO:0000256" key="3">
    <source>
        <dbReference type="ARBA" id="ARBA00022884"/>
    </source>
</evidence>
<keyword evidence="2" id="KW-0547">Nucleotide-binding</keyword>
<dbReference type="InterPro" id="IPR002547">
    <property type="entry name" value="tRNA-bd_dom"/>
</dbReference>
<keyword evidence="7" id="KW-0436">Ligase</keyword>
<feature type="region of interest" description="Disordered" evidence="5">
    <location>
        <begin position="350"/>
        <end position="373"/>
    </location>
</feature>
<dbReference type="InterPro" id="IPR033714">
    <property type="entry name" value="tRNA_bind_bactPheRS"/>
</dbReference>
<dbReference type="EMBL" id="JADEXN010000253">
    <property type="protein sequence ID" value="MBE9041834.1"/>
    <property type="molecule type" value="Genomic_DNA"/>
</dbReference>
<dbReference type="Pfam" id="PF01588">
    <property type="entry name" value="tRNA_bind"/>
    <property type="match status" value="1"/>
</dbReference>
<dbReference type="PANTHER" id="PTHR10947">
    <property type="entry name" value="PHENYLALANYL-TRNA SYNTHETASE BETA CHAIN AND LEUCINE-RICH REPEAT-CONTAINING PROTEIN 47"/>
    <property type="match status" value="1"/>
</dbReference>
<evidence type="ECO:0000256" key="2">
    <source>
        <dbReference type="ARBA" id="ARBA00022741"/>
    </source>
</evidence>
<dbReference type="FunFam" id="2.40.50.140:FF:000045">
    <property type="entry name" value="Phenylalanine--tRNA ligase beta subunit"/>
    <property type="match status" value="1"/>
</dbReference>
<feature type="non-terminal residue" evidence="7">
    <location>
        <position position="373"/>
    </location>
</feature>
<dbReference type="GO" id="GO:0006432">
    <property type="term" value="P:phenylalanyl-tRNA aminoacylation"/>
    <property type="evidence" value="ECO:0007669"/>
    <property type="project" value="InterPro"/>
</dbReference>
<dbReference type="SMART" id="SM00873">
    <property type="entry name" value="B3_4"/>
    <property type="match status" value="1"/>
</dbReference>
<dbReference type="NCBIfam" id="TIGR00472">
    <property type="entry name" value="pheT_bact"/>
    <property type="match status" value="1"/>
</dbReference>
<dbReference type="Proteomes" id="UP000621799">
    <property type="component" value="Unassembled WGS sequence"/>
</dbReference>
<dbReference type="Gene3D" id="2.40.50.140">
    <property type="entry name" value="Nucleic acid-binding proteins"/>
    <property type="match status" value="1"/>
</dbReference>
<dbReference type="NCBIfam" id="NF045760">
    <property type="entry name" value="YtpR"/>
    <property type="match status" value="1"/>
</dbReference>
<feature type="domain" description="TRNA-binding" evidence="6">
    <location>
        <begin position="39"/>
        <end position="150"/>
    </location>
</feature>
<dbReference type="InterPro" id="IPR045060">
    <property type="entry name" value="Phe-tRNA-ligase_IIc_bsu"/>
</dbReference>
<dbReference type="RefSeq" id="WP_264322026.1">
    <property type="nucleotide sequence ID" value="NZ_JADEXN010000253.1"/>
</dbReference>
<dbReference type="CDD" id="cd02796">
    <property type="entry name" value="tRNA_bind_bactPheRS"/>
    <property type="match status" value="1"/>
</dbReference>
<dbReference type="InterPro" id="IPR020825">
    <property type="entry name" value="Phe-tRNA_synthase-like_B3/B4"/>
</dbReference>
<keyword evidence="8" id="KW-1185">Reference proteome</keyword>
<proteinExistence type="predicted"/>
<dbReference type="EC" id="6.1.1.20" evidence="7"/>
<keyword evidence="1 4" id="KW-0820">tRNA-binding</keyword>
<feature type="compositionally biased region" description="Basic and acidic residues" evidence="5">
    <location>
        <begin position="364"/>
        <end position="373"/>
    </location>
</feature>
<dbReference type="Gene3D" id="3.50.40.10">
    <property type="entry name" value="Phenylalanyl-trna Synthetase, Chain B, domain 3"/>
    <property type="match status" value="1"/>
</dbReference>
<gene>
    <name evidence="7" type="primary">pheT</name>
    <name evidence="7" type="ORF">IQ235_13695</name>
</gene>
<dbReference type="GO" id="GO:0005524">
    <property type="term" value="F:ATP binding"/>
    <property type="evidence" value="ECO:0007669"/>
    <property type="project" value="InterPro"/>
</dbReference>
<dbReference type="Pfam" id="PF03483">
    <property type="entry name" value="B3_4"/>
    <property type="match status" value="1"/>
</dbReference>
<dbReference type="GO" id="GO:0000287">
    <property type="term" value="F:magnesium ion binding"/>
    <property type="evidence" value="ECO:0007669"/>
    <property type="project" value="InterPro"/>
</dbReference>
<dbReference type="SUPFAM" id="SSF56037">
    <property type="entry name" value="PheT/TilS domain"/>
    <property type="match status" value="1"/>
</dbReference>